<evidence type="ECO:0000256" key="1">
    <source>
        <dbReference type="ARBA" id="ARBA00004496"/>
    </source>
</evidence>
<dbReference type="AlphaFoldDB" id="R7S4A2"/>
<protein>
    <submittedName>
        <fullName evidence="6">Dbl domain-containing protein</fullName>
    </submittedName>
</protein>
<proteinExistence type="predicted"/>
<comment type="subcellular location">
    <subcellularLocation>
        <location evidence="1">Cytoplasm</location>
    </subcellularLocation>
</comment>
<feature type="domain" description="DH" evidence="4">
    <location>
        <begin position="46"/>
        <end position="482"/>
    </location>
</feature>
<evidence type="ECO:0000256" key="2">
    <source>
        <dbReference type="ARBA" id="ARBA00022490"/>
    </source>
</evidence>
<evidence type="ECO:0000256" key="3">
    <source>
        <dbReference type="SAM" id="MobiDB-lite"/>
    </source>
</evidence>
<dbReference type="SUPFAM" id="SSF48065">
    <property type="entry name" value="DBL homology domain (DH-domain)"/>
    <property type="match status" value="1"/>
</dbReference>
<reference evidence="7" key="1">
    <citation type="journal article" date="2012" name="Science">
        <title>The Paleozoic origin of enzymatic lignin decomposition reconstructed from 31 fungal genomes.</title>
        <authorList>
            <person name="Floudas D."/>
            <person name="Binder M."/>
            <person name="Riley R."/>
            <person name="Barry K."/>
            <person name="Blanchette R.A."/>
            <person name="Henrissat B."/>
            <person name="Martinez A.T."/>
            <person name="Otillar R."/>
            <person name="Spatafora J.W."/>
            <person name="Yadav J.S."/>
            <person name="Aerts A."/>
            <person name="Benoit I."/>
            <person name="Boyd A."/>
            <person name="Carlson A."/>
            <person name="Copeland A."/>
            <person name="Coutinho P.M."/>
            <person name="de Vries R.P."/>
            <person name="Ferreira P."/>
            <person name="Findley K."/>
            <person name="Foster B."/>
            <person name="Gaskell J."/>
            <person name="Glotzer D."/>
            <person name="Gorecki P."/>
            <person name="Heitman J."/>
            <person name="Hesse C."/>
            <person name="Hori C."/>
            <person name="Igarashi K."/>
            <person name="Jurgens J.A."/>
            <person name="Kallen N."/>
            <person name="Kersten P."/>
            <person name="Kohler A."/>
            <person name="Kuees U."/>
            <person name="Kumar T.K.A."/>
            <person name="Kuo A."/>
            <person name="LaButti K."/>
            <person name="Larrondo L.F."/>
            <person name="Lindquist E."/>
            <person name="Ling A."/>
            <person name="Lombard V."/>
            <person name="Lucas S."/>
            <person name="Lundell T."/>
            <person name="Martin R."/>
            <person name="McLaughlin D.J."/>
            <person name="Morgenstern I."/>
            <person name="Morin E."/>
            <person name="Murat C."/>
            <person name="Nagy L.G."/>
            <person name="Nolan M."/>
            <person name="Ohm R.A."/>
            <person name="Patyshakuliyeva A."/>
            <person name="Rokas A."/>
            <person name="Ruiz-Duenas F.J."/>
            <person name="Sabat G."/>
            <person name="Salamov A."/>
            <person name="Samejima M."/>
            <person name="Schmutz J."/>
            <person name="Slot J.C."/>
            <person name="St John F."/>
            <person name="Stenlid J."/>
            <person name="Sun H."/>
            <person name="Sun S."/>
            <person name="Syed K."/>
            <person name="Tsang A."/>
            <person name="Wiebenga A."/>
            <person name="Young D."/>
            <person name="Pisabarro A."/>
            <person name="Eastwood D.C."/>
            <person name="Martin F."/>
            <person name="Cullen D."/>
            <person name="Grigoriev I.V."/>
            <person name="Hibbett D.S."/>
        </authorList>
    </citation>
    <scope>NUCLEOTIDE SEQUENCE [LARGE SCALE GENOMIC DNA]</scope>
    <source>
        <strain evidence="7">HHB-11173 SS5</strain>
    </source>
</reference>
<name>R7S4A2_PUNST</name>
<dbReference type="Pfam" id="PF00621">
    <property type="entry name" value="RhoGEF"/>
    <property type="match status" value="1"/>
</dbReference>
<keyword evidence="2" id="KW-0963">Cytoplasm</keyword>
<dbReference type="GO" id="GO:0005737">
    <property type="term" value="C:cytoplasm"/>
    <property type="evidence" value="ECO:0007669"/>
    <property type="project" value="UniProtKB-SubCell"/>
</dbReference>
<keyword evidence="7" id="KW-1185">Reference proteome</keyword>
<gene>
    <name evidence="6" type="ORF">PUNSTDRAFT_138801</name>
</gene>
<feature type="domain" description="Protein kinase" evidence="5">
    <location>
        <begin position="665"/>
        <end position="980"/>
    </location>
</feature>
<dbReference type="HOGENOM" id="CLU_303675_0_0_1"/>
<dbReference type="Gene3D" id="1.10.510.10">
    <property type="entry name" value="Transferase(Phosphotransferase) domain 1"/>
    <property type="match status" value="1"/>
</dbReference>
<accession>R7S4A2</accession>
<evidence type="ECO:0000313" key="7">
    <source>
        <dbReference type="Proteomes" id="UP000054196"/>
    </source>
</evidence>
<dbReference type="eggNOG" id="ENOG502RFXZ">
    <property type="taxonomic scope" value="Eukaryota"/>
</dbReference>
<dbReference type="EMBL" id="JH687556">
    <property type="protein sequence ID" value="EIN04071.1"/>
    <property type="molecule type" value="Genomic_DNA"/>
</dbReference>
<dbReference type="InterPro" id="IPR011009">
    <property type="entry name" value="Kinase-like_dom_sf"/>
</dbReference>
<dbReference type="GO" id="GO:0004672">
    <property type="term" value="F:protein kinase activity"/>
    <property type="evidence" value="ECO:0007669"/>
    <property type="project" value="InterPro"/>
</dbReference>
<dbReference type="Proteomes" id="UP000054196">
    <property type="component" value="Unassembled WGS sequence"/>
</dbReference>
<dbReference type="KEGG" id="psq:PUNSTDRAFT_138801"/>
<feature type="region of interest" description="Disordered" evidence="3">
    <location>
        <begin position="195"/>
        <end position="286"/>
    </location>
</feature>
<dbReference type="PANTHER" id="PTHR46006">
    <property type="entry name" value="RHO GUANINE NUCLEOTIDE EXCHANGE FACTOR AT 64C, ISOFORM A"/>
    <property type="match status" value="1"/>
</dbReference>
<dbReference type="InterPro" id="IPR035899">
    <property type="entry name" value="DBL_dom_sf"/>
</dbReference>
<dbReference type="OrthoDB" id="1716625at2759"/>
<dbReference type="GeneID" id="18880168"/>
<dbReference type="GO" id="GO:0035025">
    <property type="term" value="P:positive regulation of Rho protein signal transduction"/>
    <property type="evidence" value="ECO:0007669"/>
    <property type="project" value="TreeGrafter"/>
</dbReference>
<dbReference type="InterPro" id="IPR051480">
    <property type="entry name" value="Endocytic_GEF_Adapter"/>
</dbReference>
<dbReference type="Gene3D" id="1.20.900.10">
    <property type="entry name" value="Dbl homology (DH) domain"/>
    <property type="match status" value="2"/>
</dbReference>
<dbReference type="RefSeq" id="XP_007388542.1">
    <property type="nucleotide sequence ID" value="XM_007388480.1"/>
</dbReference>
<dbReference type="Pfam" id="PF00069">
    <property type="entry name" value="Pkinase"/>
    <property type="match status" value="1"/>
</dbReference>
<organism evidence="6 7">
    <name type="scientific">Punctularia strigosozonata (strain HHB-11173)</name>
    <name type="common">White-rot fungus</name>
    <dbReference type="NCBI Taxonomy" id="741275"/>
    <lineage>
        <taxon>Eukaryota</taxon>
        <taxon>Fungi</taxon>
        <taxon>Dikarya</taxon>
        <taxon>Basidiomycota</taxon>
        <taxon>Agaricomycotina</taxon>
        <taxon>Agaricomycetes</taxon>
        <taxon>Corticiales</taxon>
        <taxon>Punctulariaceae</taxon>
        <taxon>Punctularia</taxon>
    </lineage>
</organism>
<dbReference type="InterPro" id="IPR000719">
    <property type="entry name" value="Prot_kinase_dom"/>
</dbReference>
<evidence type="ECO:0000313" key="6">
    <source>
        <dbReference type="EMBL" id="EIN04071.1"/>
    </source>
</evidence>
<dbReference type="GO" id="GO:0005085">
    <property type="term" value="F:guanyl-nucleotide exchange factor activity"/>
    <property type="evidence" value="ECO:0007669"/>
    <property type="project" value="InterPro"/>
</dbReference>
<dbReference type="SUPFAM" id="SSF56112">
    <property type="entry name" value="Protein kinase-like (PK-like)"/>
    <property type="match status" value="1"/>
</dbReference>
<feature type="region of interest" description="Disordered" evidence="3">
    <location>
        <begin position="136"/>
        <end position="177"/>
    </location>
</feature>
<evidence type="ECO:0000259" key="5">
    <source>
        <dbReference type="PROSITE" id="PS50011"/>
    </source>
</evidence>
<dbReference type="PANTHER" id="PTHR46006:SF7">
    <property type="entry name" value="DH DOMAIN-CONTAINING PROTEIN"/>
    <property type="match status" value="1"/>
</dbReference>
<dbReference type="SMART" id="SM00220">
    <property type="entry name" value="S_TKc"/>
    <property type="match status" value="1"/>
</dbReference>
<dbReference type="GO" id="GO:0005524">
    <property type="term" value="F:ATP binding"/>
    <property type="evidence" value="ECO:0007669"/>
    <property type="project" value="InterPro"/>
</dbReference>
<sequence>MDRASVRSGSPCSQTTDSSDWVLPASTWCEGVREDLVSNLNPRERTRQELLWEIVASEERYVLELEKLKDSFIDPLLHPHFASSPLSPLGLPGAQQTEHGDYIVMPRFHPTQARVDSPRDSIDHIPIVSRCISSRWSGTSGQRDDTDGRALRNSNSHRTLAKVDGESLGSDVEDESADRMGKPYSYIVGRIRSAASTPSGVGSGAGAQIGKLNHPRSSHGTTATRSSTSTRGSRDASPFPLRSHHSLPPPACAYDLRGSTQSLGRRSFVDEPASPPPPPLERNISASTTNTSASKVFRKFKRSNARGLPEVADLPPGQLPEDLRKCLEVIEAAIYDGHEILSKSLRARYEDQYPLVRSLADVFDAHLHVLHRYATYVLHLERALEQVDDALFTAAASKKSHKQNTDEWLRMCGLLQELELTAAAKGETGLAISLSKPFQRLFDYPHLFQNLLFHTDPSTFEYERTLQMVAEVEAIVRSIEDEKVQKEEQDKTHDVWARIEGVEKVKELALPKPSRLLVEERQILGTGAAPTFSSWPVSNGKIKGKKSFKNVLQGGGFSPVRGNKDVWLVVFNDVVLRCQRTGTTSLPITATVNPRTNSVAELRGKTKYATTGRRRLQAKPRNLYSFLNIETWSIEDVVQPQGVVAMEDFARFSNSVLHTPRDPFLRTLAMNGMGERSPYEYALDIHDADDDETIGITSEESWTLEKHFPPHRGVAYVVETQPSSEDKVINNSSEADTPKMTLTISRRDALCLIDHVQNELATSVAVNGKDLVLRKTLIKLLVRLTHKFNWIPSSLLVHDVNDVSPEPVYAGGFADIFKATHRGKEVALKRFREFLPGHDSTALDKRFHREIFVNILVNDRDEAVLADFGLASLSAGMANTISIADGSARWNAPELLIGDRVVRSLESDVYSFGCVCLEAYTGQAPFAEVANGFAVLPSSKTERSGAVLPARSDLLARVLAFSHDVLKAWGASSESAQLSS</sequence>
<dbReference type="InterPro" id="IPR000219">
    <property type="entry name" value="DH_dom"/>
</dbReference>
<dbReference type="PROSITE" id="PS50010">
    <property type="entry name" value="DH_2"/>
    <property type="match status" value="1"/>
</dbReference>
<dbReference type="PROSITE" id="PS50011">
    <property type="entry name" value="PROTEIN_KINASE_DOM"/>
    <property type="match status" value="1"/>
</dbReference>
<feature type="compositionally biased region" description="Low complexity" evidence="3">
    <location>
        <begin position="218"/>
        <end position="237"/>
    </location>
</feature>
<evidence type="ECO:0000259" key="4">
    <source>
        <dbReference type="PROSITE" id="PS50010"/>
    </source>
</evidence>